<keyword evidence="3" id="KW-1185">Reference proteome</keyword>
<reference evidence="2" key="1">
    <citation type="submission" date="2016-06" db="EMBL/GenBank/DDBJ databases">
        <title>Draft Genome sequence of the fungus Inonotus baumii.</title>
        <authorList>
            <person name="Zhu H."/>
            <person name="Lin W."/>
        </authorList>
    </citation>
    <scope>NUCLEOTIDE SEQUENCE</scope>
    <source>
        <strain evidence="2">821</strain>
    </source>
</reference>
<proteinExistence type="predicted"/>
<dbReference type="Proteomes" id="UP000757232">
    <property type="component" value="Unassembled WGS sequence"/>
</dbReference>
<sequence>MQPNQEHFERLQGQNSGGDSRPLVQQGPGEVAVEYIQEEPDRRYYEDERDEREDPYDLQQGLAGMHIGHTPPPERSYVDMEERNIARYVELLQKRRYRHSATRRFVHESLVCTNCYLAYQRSWVLSEWLLKNFVERLVTREGADVKIRHKPGPSERTFDQPLPNRGMSAYDHEVSVWLGDRDIYALKVGVRAWINQHRHQTLCRNTAVEVDWPIYYSAPSDVESLIEEATDRMLEAWERSEEGVITVDEWRGTNHLGRRYRLTSGTGLQFSDIDIAARHRRVSAKFTQPPRLISDDRQGLPIPNPEITVSPMMED</sequence>
<dbReference type="AlphaFoldDB" id="A0A9Q5I246"/>
<dbReference type="EMBL" id="LNZH02000141">
    <property type="protein sequence ID" value="OCB90141.1"/>
    <property type="molecule type" value="Genomic_DNA"/>
</dbReference>
<name>A0A9Q5I246_SANBA</name>
<accession>A0A9Q5I246</accession>
<protein>
    <submittedName>
        <fullName evidence="2">Uncharacterized protein</fullName>
    </submittedName>
</protein>
<comment type="caution">
    <text evidence="2">The sequence shown here is derived from an EMBL/GenBank/DDBJ whole genome shotgun (WGS) entry which is preliminary data.</text>
</comment>
<feature type="region of interest" description="Disordered" evidence="1">
    <location>
        <begin position="293"/>
        <end position="315"/>
    </location>
</feature>
<evidence type="ECO:0000256" key="1">
    <source>
        <dbReference type="SAM" id="MobiDB-lite"/>
    </source>
</evidence>
<evidence type="ECO:0000313" key="2">
    <source>
        <dbReference type="EMBL" id="OCB90141.1"/>
    </source>
</evidence>
<feature type="region of interest" description="Disordered" evidence="1">
    <location>
        <begin position="1"/>
        <end position="53"/>
    </location>
</feature>
<feature type="compositionally biased region" description="Basic and acidic residues" evidence="1">
    <location>
        <begin position="1"/>
        <end position="10"/>
    </location>
</feature>
<evidence type="ECO:0000313" key="3">
    <source>
        <dbReference type="Proteomes" id="UP000757232"/>
    </source>
</evidence>
<organism evidence="2 3">
    <name type="scientific">Sanghuangporus baumii</name>
    <name type="common">Phellinus baumii</name>
    <dbReference type="NCBI Taxonomy" id="108892"/>
    <lineage>
        <taxon>Eukaryota</taxon>
        <taxon>Fungi</taxon>
        <taxon>Dikarya</taxon>
        <taxon>Basidiomycota</taxon>
        <taxon>Agaricomycotina</taxon>
        <taxon>Agaricomycetes</taxon>
        <taxon>Hymenochaetales</taxon>
        <taxon>Hymenochaetaceae</taxon>
        <taxon>Sanghuangporus</taxon>
    </lineage>
</organism>
<gene>
    <name evidence="2" type="ORF">A7U60_g2701</name>
</gene>